<evidence type="ECO:0000256" key="3">
    <source>
        <dbReference type="ARBA" id="ARBA00022741"/>
    </source>
</evidence>
<keyword evidence="2" id="KW-0479">Metal-binding</keyword>
<proteinExistence type="predicted"/>
<keyword evidence="3" id="KW-0547">Nucleotide-binding</keyword>
<dbReference type="Gene3D" id="3.30.1330.10">
    <property type="entry name" value="PurM-like, N-terminal domain"/>
    <property type="match status" value="2"/>
</dbReference>
<dbReference type="CDD" id="cd02203">
    <property type="entry name" value="PurL_repeat1"/>
    <property type="match status" value="1"/>
</dbReference>
<feature type="domain" description="PurM-like C-terminal" evidence="7">
    <location>
        <begin position="434"/>
        <end position="586"/>
    </location>
</feature>
<dbReference type="GO" id="GO:0005524">
    <property type="term" value="F:ATP binding"/>
    <property type="evidence" value="ECO:0007669"/>
    <property type="project" value="UniProtKB-KW"/>
</dbReference>
<dbReference type="NCBIfam" id="TIGR01857">
    <property type="entry name" value="FGAM-synthase"/>
    <property type="match status" value="1"/>
</dbReference>
<dbReference type="KEGG" id="ock:EXM22_05040"/>
<evidence type="ECO:0000313" key="10">
    <source>
        <dbReference type="Proteomes" id="UP000324209"/>
    </source>
</evidence>
<dbReference type="GO" id="GO:0006164">
    <property type="term" value="P:purine nucleotide biosynthetic process"/>
    <property type="evidence" value="ECO:0007669"/>
    <property type="project" value="UniProtKB-KW"/>
</dbReference>
<dbReference type="Gene3D" id="3.40.50.880">
    <property type="match status" value="1"/>
</dbReference>
<dbReference type="Pfam" id="PF18072">
    <property type="entry name" value="FGAR-AT_linker"/>
    <property type="match status" value="1"/>
</dbReference>
<dbReference type="InterPro" id="IPR029062">
    <property type="entry name" value="Class_I_gatase-like"/>
</dbReference>
<evidence type="ECO:0000256" key="4">
    <source>
        <dbReference type="ARBA" id="ARBA00022755"/>
    </source>
</evidence>
<dbReference type="InterPro" id="IPR010918">
    <property type="entry name" value="PurM-like_C_dom"/>
</dbReference>
<reference evidence="9 10" key="1">
    <citation type="submission" date="2019-02" db="EMBL/GenBank/DDBJ databases">
        <title>Complete Genome Sequence and Methylome Analysis of free living Spirochaetas.</title>
        <authorList>
            <person name="Fomenkov A."/>
            <person name="Dubinina G."/>
            <person name="Leshcheva N."/>
            <person name="Mikheeva N."/>
            <person name="Grabovich M."/>
            <person name="Vincze T."/>
            <person name="Roberts R.J."/>
        </authorList>
    </citation>
    <scope>NUCLEOTIDE SEQUENCE [LARGE SCALE GENOMIC DNA]</scope>
    <source>
        <strain evidence="9 10">K2</strain>
    </source>
</reference>
<dbReference type="InterPro" id="IPR041609">
    <property type="entry name" value="PurL_linker"/>
</dbReference>
<dbReference type="SMART" id="SM01211">
    <property type="entry name" value="GATase_5"/>
    <property type="match status" value="1"/>
</dbReference>
<name>A0A5C1QGZ8_9SPIO</name>
<sequence>MNDFSRVLVEKRKSRDSEAAAMKSEIIQTLGIKSINRIRLINIYELTDLDEKQLSRITSSVFSEIPSDIILEKMPQEEHQFGIEFLPGQFDQRADSAAQCIHLIFPEWSGVVRSSRLIIVEGPISSDELSRIKRYCINPVESREKDLSDHSLFDLGSLPSEVPVLENFNAQDAEEIRSSMGLAMSADDIIHCQKYFSETEKRFPSETEIRVLDTYWSDHCRHTTFETEIKQITLPADGFHEVLQNTLDHYKSIRTLCDREAKPMTLMDLATISAKRQRKEGLLDDLEVSEEINACSVRINVDVDGRDEPWLLMFKNETHNHPTEIEPFGGASTCIGGAIRDPLSGRSYVYQAMRITGASDPCENMEETLPGKLPQKYICRTAAHGYSSYGNQIGLATSFVREIYDPGYKAKRMEVGAVVGAVPEYMVRRESPVAGDVVILIGGKTGRDGCGGATGSSKEHNLESLQSCSAEVQKGNAPEERKIQRLFRNPEVTKLIKKCNDFGAGGVSVAIGELSPGLIIDLDKIPTKYKGLNGTELAISESQERMAVVVSPEDKERIIQFAESENLDATPVADVTDTHRLILKWKGQNIVDLDRTFLDTNGVRQTTEVVLPSVNWSRNPFLKDPHPDKEGYKKILSSLNVCSQKGLVEMFDASIGGSTLQMPYGGKHQLSESEASIHKLPVQKGTTKTCSLLAYGFDPEISNWSPYHGSVYAVVSSLARLVVSGGQWKNTRLSFQEYFKRLGDDPQNWGLPFTALLGALKAQEELDIPAIGGKDSMSGTFHDIHVPPTLISFAVTTTKVETVVSSEFKSFGHTIYYLPVKTDKFHLPQWDSLKAGFDLVESLNHLGKIQAASTVKEGGIATQLFRMAVGNGIGFELSNQNIPLYSKGNGDILFESDDQTLMDSHPELIVLGQTIKEEELRFSEYTIALNEALNSWKGTLEPVFPDDPDTKDAEDCTVPLNKKMFSGKKPILSAAPRVFIPIFPGTNCEYDTQRSFQNAGAMVQSAVFCNRSRRDVLESIEKMVQGIKSSQIFMLSGGFSAGDEPEGSGKFIANVLLNPAVSEAIEDLLHRDGLILGICNGFQALVKSGLLPYGTVRELDKDSPTLIRNINNRHISKMVHTRVISSNSPWLANMNPGDVHTIAISHGEGRFTGNPHILEDLQKNGQIAFQYCDDQGAATMNPLFNPNGSDLAIEGISSACGKILGKMGHSERFTNDNFMNIPGDKHQSLFESGVQYFK</sequence>
<dbReference type="CDD" id="cd02204">
    <property type="entry name" value="PurL_repeat2"/>
    <property type="match status" value="1"/>
</dbReference>
<dbReference type="InterPro" id="IPR036921">
    <property type="entry name" value="PurM-like_N_sf"/>
</dbReference>
<dbReference type="EMBL" id="CP036150">
    <property type="protein sequence ID" value="QEN07385.1"/>
    <property type="molecule type" value="Genomic_DNA"/>
</dbReference>
<dbReference type="PANTHER" id="PTHR10099">
    <property type="entry name" value="PHOSPHORIBOSYLFORMYLGLYCINAMIDINE SYNTHASE"/>
    <property type="match status" value="1"/>
</dbReference>
<feature type="domain" description="Phosphoribosylformylglycinamidine synthase linker" evidence="8">
    <location>
        <begin position="175"/>
        <end position="222"/>
    </location>
</feature>
<dbReference type="OrthoDB" id="9804441at2"/>
<keyword evidence="6" id="KW-0460">Magnesium</keyword>
<organism evidence="9 10">
    <name type="scientific">Oceanispirochaeta crateris</name>
    <dbReference type="NCBI Taxonomy" id="2518645"/>
    <lineage>
        <taxon>Bacteria</taxon>
        <taxon>Pseudomonadati</taxon>
        <taxon>Spirochaetota</taxon>
        <taxon>Spirochaetia</taxon>
        <taxon>Spirochaetales</taxon>
        <taxon>Spirochaetaceae</taxon>
        <taxon>Oceanispirochaeta</taxon>
    </lineage>
</organism>
<dbReference type="Pfam" id="PF02769">
    <property type="entry name" value="AIRS_C"/>
    <property type="match status" value="1"/>
</dbReference>
<evidence type="ECO:0000259" key="8">
    <source>
        <dbReference type="Pfam" id="PF18072"/>
    </source>
</evidence>
<protein>
    <submittedName>
        <fullName evidence="9">Phosphoribosylformylglycinamidine synthase</fullName>
        <ecNumber evidence="9">6.3.5.3</ecNumber>
    </submittedName>
</protein>
<keyword evidence="5" id="KW-0067">ATP-binding</keyword>
<dbReference type="PANTHER" id="PTHR10099:SF1">
    <property type="entry name" value="PHOSPHORIBOSYLFORMYLGLYCINAMIDINE SYNTHASE"/>
    <property type="match status" value="1"/>
</dbReference>
<dbReference type="GO" id="GO:0046872">
    <property type="term" value="F:metal ion binding"/>
    <property type="evidence" value="ECO:0007669"/>
    <property type="project" value="UniProtKB-KW"/>
</dbReference>
<dbReference type="Gene3D" id="3.90.650.10">
    <property type="entry name" value="PurM-like C-terminal domain"/>
    <property type="match status" value="1"/>
</dbReference>
<evidence type="ECO:0000256" key="5">
    <source>
        <dbReference type="ARBA" id="ARBA00022840"/>
    </source>
</evidence>
<evidence type="ECO:0000256" key="1">
    <source>
        <dbReference type="ARBA" id="ARBA00022598"/>
    </source>
</evidence>
<dbReference type="FunFam" id="3.30.1330.10:FF:000013">
    <property type="entry name" value="Phosphoribosylformylglycinamidine synthase"/>
    <property type="match status" value="1"/>
</dbReference>
<dbReference type="RefSeq" id="WP_149485465.1">
    <property type="nucleotide sequence ID" value="NZ_CP036150.1"/>
</dbReference>
<dbReference type="GO" id="GO:0004642">
    <property type="term" value="F:phosphoribosylformylglycinamidine synthase activity"/>
    <property type="evidence" value="ECO:0007669"/>
    <property type="project" value="UniProtKB-EC"/>
</dbReference>
<evidence type="ECO:0000313" key="9">
    <source>
        <dbReference type="EMBL" id="QEN07385.1"/>
    </source>
</evidence>
<dbReference type="SUPFAM" id="SSF55326">
    <property type="entry name" value="PurM N-terminal domain-like"/>
    <property type="match status" value="2"/>
</dbReference>
<keyword evidence="10" id="KW-1185">Reference proteome</keyword>
<dbReference type="AlphaFoldDB" id="A0A5C1QGZ8"/>
<dbReference type="InterPro" id="IPR010141">
    <property type="entry name" value="FGAM_synthase"/>
</dbReference>
<dbReference type="SUPFAM" id="SSF52317">
    <property type="entry name" value="Class I glutamine amidotransferase-like"/>
    <property type="match status" value="1"/>
</dbReference>
<evidence type="ECO:0000256" key="2">
    <source>
        <dbReference type="ARBA" id="ARBA00022723"/>
    </source>
</evidence>
<evidence type="ECO:0000256" key="6">
    <source>
        <dbReference type="ARBA" id="ARBA00022842"/>
    </source>
</evidence>
<dbReference type="EC" id="6.3.5.3" evidence="9"/>
<accession>A0A5C1QGZ8</accession>
<dbReference type="GO" id="GO:0005737">
    <property type="term" value="C:cytoplasm"/>
    <property type="evidence" value="ECO:0007669"/>
    <property type="project" value="TreeGrafter"/>
</dbReference>
<evidence type="ECO:0000259" key="7">
    <source>
        <dbReference type="Pfam" id="PF02769"/>
    </source>
</evidence>
<dbReference type="Proteomes" id="UP000324209">
    <property type="component" value="Chromosome"/>
</dbReference>
<dbReference type="Pfam" id="PF13507">
    <property type="entry name" value="GATase_5"/>
    <property type="match status" value="1"/>
</dbReference>
<keyword evidence="1 9" id="KW-0436">Ligase</keyword>
<keyword evidence="4" id="KW-0658">Purine biosynthesis</keyword>
<gene>
    <name evidence="9" type="ORF">EXM22_05040</name>
</gene>
<dbReference type="InterPro" id="IPR036676">
    <property type="entry name" value="PurM-like_C_sf"/>
</dbReference>
<dbReference type="SUPFAM" id="SSF56042">
    <property type="entry name" value="PurM C-terminal domain-like"/>
    <property type="match status" value="2"/>
</dbReference>